<gene>
    <name evidence="1" type="ORF">BO66DRAFT_251615</name>
</gene>
<evidence type="ECO:0000313" key="1">
    <source>
        <dbReference type="EMBL" id="RAH72981.1"/>
    </source>
</evidence>
<protein>
    <submittedName>
        <fullName evidence="1">Uncharacterized protein</fullName>
    </submittedName>
</protein>
<organism evidence="1 2">
    <name type="scientific">Aspergillus aculeatinus CBS 121060</name>
    <dbReference type="NCBI Taxonomy" id="1448322"/>
    <lineage>
        <taxon>Eukaryota</taxon>
        <taxon>Fungi</taxon>
        <taxon>Dikarya</taxon>
        <taxon>Ascomycota</taxon>
        <taxon>Pezizomycotina</taxon>
        <taxon>Eurotiomycetes</taxon>
        <taxon>Eurotiomycetidae</taxon>
        <taxon>Eurotiales</taxon>
        <taxon>Aspergillaceae</taxon>
        <taxon>Aspergillus</taxon>
        <taxon>Aspergillus subgen. Circumdati</taxon>
    </lineage>
</organism>
<dbReference type="Proteomes" id="UP000249661">
    <property type="component" value="Unassembled WGS sequence"/>
</dbReference>
<proteinExistence type="predicted"/>
<reference evidence="1" key="1">
    <citation type="submission" date="2018-02" db="EMBL/GenBank/DDBJ databases">
        <title>The genomes of Aspergillus section Nigri reveals drivers in fungal speciation.</title>
        <authorList>
            <consortium name="DOE Joint Genome Institute"/>
            <person name="Vesth T.C."/>
            <person name="Nybo J."/>
            <person name="Theobald S."/>
            <person name="Brandl J."/>
            <person name="Frisvad J.C."/>
            <person name="Nielsen K.F."/>
            <person name="Lyhne E.K."/>
            <person name="Kogle M.E."/>
            <person name="Kuo A."/>
            <person name="Riley R."/>
            <person name="Clum A."/>
            <person name="Nolan M."/>
            <person name="Lipzen A."/>
            <person name="Salamov A."/>
            <person name="Henrissat B."/>
            <person name="Wiebenga A."/>
            <person name="De vries R.P."/>
            <person name="Grigoriev I.V."/>
            <person name="Mortensen U.H."/>
            <person name="Andersen M.R."/>
            <person name="Baker S.E."/>
        </authorList>
    </citation>
    <scope>NUCLEOTIDE SEQUENCE</scope>
    <source>
        <strain evidence="1">CBS 121060</strain>
    </source>
</reference>
<keyword evidence="2" id="KW-1185">Reference proteome</keyword>
<accession>A0ACD1HHJ1</accession>
<evidence type="ECO:0000313" key="2">
    <source>
        <dbReference type="Proteomes" id="UP000249661"/>
    </source>
</evidence>
<name>A0ACD1HHJ1_9EURO</name>
<dbReference type="EMBL" id="KZ824941">
    <property type="protein sequence ID" value="RAH72981.1"/>
    <property type="molecule type" value="Genomic_DNA"/>
</dbReference>
<sequence>MRKWIDMRQMDRRRSRSLEKSGLERPIDAKRRKRQQQQQQSQSQQKRGRATIERPNDRRTNGQWRTRDGRMKHASPEPAQHGRSQCSQCSSVTSGNTGKRETHGPGLKIR</sequence>